<dbReference type="OrthoDB" id="9803017at2"/>
<proteinExistence type="predicted"/>
<dbReference type="PANTHER" id="PTHR43542">
    <property type="entry name" value="METHYLTRANSFERASE"/>
    <property type="match status" value="1"/>
</dbReference>
<dbReference type="SUPFAM" id="SSF53335">
    <property type="entry name" value="S-adenosyl-L-methionine-dependent methyltransferases"/>
    <property type="match status" value="1"/>
</dbReference>
<evidence type="ECO:0000313" key="4">
    <source>
        <dbReference type="Proteomes" id="UP000317371"/>
    </source>
</evidence>
<accession>A0A540V8P8</accession>
<dbReference type="Pfam" id="PF03602">
    <property type="entry name" value="Cons_hypoth95"/>
    <property type="match status" value="1"/>
</dbReference>
<dbReference type="InterPro" id="IPR029063">
    <property type="entry name" value="SAM-dependent_MTases_sf"/>
</dbReference>
<sequence length="194" mass="21829">MRVIAGSAKGHKLQMVPGDTTRPITDRAKEALFSILGDWLIDARVLDLFAGTGAVGIEALSRGSAFAHFIDRSRKAIRTITANLEHCRLADRARVEQGDSFRFLQEYQGEPFDLIYIAPPQYQGLWRKALEMVDSRPELLAPFGAVIVQIHPREETPVQLTHLEEYDRRRYGSVLLLFYAAAEDLAAEDEGEEM</sequence>
<keyword evidence="1 3" id="KW-0489">Methyltransferase</keyword>
<protein>
    <submittedName>
        <fullName evidence="3">16S rRNA (Guanine(966)-N(2))-methyltransferase RsmD</fullName>
        <ecNumber evidence="3">2.1.1.171</ecNumber>
    </submittedName>
</protein>
<organism evidence="3 4">
    <name type="scientific">Litorilinea aerophila</name>
    <dbReference type="NCBI Taxonomy" id="1204385"/>
    <lineage>
        <taxon>Bacteria</taxon>
        <taxon>Bacillati</taxon>
        <taxon>Chloroflexota</taxon>
        <taxon>Caldilineae</taxon>
        <taxon>Caldilineales</taxon>
        <taxon>Caldilineaceae</taxon>
        <taxon>Litorilinea</taxon>
    </lineage>
</organism>
<dbReference type="AlphaFoldDB" id="A0A540V8P8"/>
<dbReference type="PANTHER" id="PTHR43542:SF1">
    <property type="entry name" value="METHYLTRANSFERASE"/>
    <property type="match status" value="1"/>
</dbReference>
<dbReference type="RefSeq" id="WP_141612445.1">
    <property type="nucleotide sequence ID" value="NZ_VIGC02000048.1"/>
</dbReference>
<dbReference type="Gene3D" id="3.40.50.150">
    <property type="entry name" value="Vaccinia Virus protein VP39"/>
    <property type="match status" value="1"/>
</dbReference>
<dbReference type="EC" id="2.1.1.171" evidence="3"/>
<dbReference type="GO" id="GO:0052913">
    <property type="term" value="F:16S rRNA (guanine(966)-N(2))-methyltransferase activity"/>
    <property type="evidence" value="ECO:0007669"/>
    <property type="project" value="UniProtKB-EC"/>
</dbReference>
<dbReference type="EMBL" id="VIGC01000048">
    <property type="protein sequence ID" value="TQE93160.1"/>
    <property type="molecule type" value="Genomic_DNA"/>
</dbReference>
<keyword evidence="2 3" id="KW-0808">Transferase</keyword>
<evidence type="ECO:0000256" key="2">
    <source>
        <dbReference type="ARBA" id="ARBA00022679"/>
    </source>
</evidence>
<comment type="caution">
    <text evidence="3">The sequence shown here is derived from an EMBL/GenBank/DDBJ whole genome shotgun (WGS) entry which is preliminary data.</text>
</comment>
<keyword evidence="4" id="KW-1185">Reference proteome</keyword>
<name>A0A540V8P8_9CHLR</name>
<dbReference type="InParanoid" id="A0A540V8P8"/>
<dbReference type="PIRSF" id="PIRSF004553">
    <property type="entry name" value="CHP00095"/>
    <property type="match status" value="1"/>
</dbReference>
<dbReference type="FunCoup" id="A0A540V8P8">
    <property type="interactions" value="523"/>
</dbReference>
<evidence type="ECO:0000256" key="1">
    <source>
        <dbReference type="ARBA" id="ARBA00022603"/>
    </source>
</evidence>
<dbReference type="NCBIfam" id="TIGR00095">
    <property type="entry name" value="16S rRNA (guanine(966)-N(2))-methyltransferase RsmD"/>
    <property type="match status" value="1"/>
</dbReference>
<dbReference type="CDD" id="cd02440">
    <property type="entry name" value="AdoMet_MTases"/>
    <property type="match status" value="1"/>
</dbReference>
<dbReference type="InterPro" id="IPR004398">
    <property type="entry name" value="RNA_MeTrfase_RsmD"/>
</dbReference>
<evidence type="ECO:0000313" key="3">
    <source>
        <dbReference type="EMBL" id="TQE93160.1"/>
    </source>
</evidence>
<gene>
    <name evidence="3" type="primary">rsmD</name>
    <name evidence="3" type="ORF">FKZ61_22595</name>
</gene>
<dbReference type="Proteomes" id="UP000317371">
    <property type="component" value="Unassembled WGS sequence"/>
</dbReference>
<reference evidence="3 4" key="1">
    <citation type="submission" date="2019-06" db="EMBL/GenBank/DDBJ databases">
        <title>Genome sequence of Litorilinea aerophila BAA-2444.</title>
        <authorList>
            <person name="Maclea K.S."/>
            <person name="Maurais E.G."/>
            <person name="Iannazzi L.C."/>
        </authorList>
    </citation>
    <scope>NUCLEOTIDE SEQUENCE [LARGE SCALE GENOMIC DNA]</scope>
    <source>
        <strain evidence="3 4">ATCC BAA-2444</strain>
    </source>
</reference>